<name>A0AAX6G362_IRIPA</name>
<dbReference type="GO" id="GO:0016746">
    <property type="term" value="F:acyltransferase activity"/>
    <property type="evidence" value="ECO:0007669"/>
    <property type="project" value="UniProtKB-KW"/>
</dbReference>
<dbReference type="InterPro" id="IPR050898">
    <property type="entry name" value="Plant_acyltransferase"/>
</dbReference>
<feature type="region of interest" description="Disordered" evidence="4">
    <location>
        <begin position="1"/>
        <end position="20"/>
    </location>
</feature>
<comment type="similarity">
    <text evidence="1">Belongs to the plant acyltransferase family.</text>
</comment>
<dbReference type="EMBL" id="JANAVB010024000">
    <property type="protein sequence ID" value="KAJ6822611.1"/>
    <property type="molecule type" value="Genomic_DNA"/>
</dbReference>
<dbReference type="Gene3D" id="3.30.559.10">
    <property type="entry name" value="Chloramphenicol acetyltransferase-like domain"/>
    <property type="match status" value="2"/>
</dbReference>
<proteinExistence type="inferred from homology"/>
<keyword evidence="6" id="KW-1185">Reference proteome</keyword>
<organism evidence="5 6">
    <name type="scientific">Iris pallida</name>
    <name type="common">Sweet iris</name>
    <dbReference type="NCBI Taxonomy" id="29817"/>
    <lineage>
        <taxon>Eukaryota</taxon>
        <taxon>Viridiplantae</taxon>
        <taxon>Streptophyta</taxon>
        <taxon>Embryophyta</taxon>
        <taxon>Tracheophyta</taxon>
        <taxon>Spermatophyta</taxon>
        <taxon>Magnoliopsida</taxon>
        <taxon>Liliopsida</taxon>
        <taxon>Asparagales</taxon>
        <taxon>Iridaceae</taxon>
        <taxon>Iridoideae</taxon>
        <taxon>Irideae</taxon>
        <taxon>Iris</taxon>
    </lineage>
</organism>
<dbReference type="PANTHER" id="PTHR31147">
    <property type="entry name" value="ACYL TRANSFERASE 4"/>
    <property type="match status" value="1"/>
</dbReference>
<accession>A0AAX6G362</accession>
<comment type="caution">
    <text evidence="5">The sequence shown here is derived from an EMBL/GenBank/DDBJ whole genome shotgun (WGS) entry which is preliminary data.</text>
</comment>
<evidence type="ECO:0000313" key="5">
    <source>
        <dbReference type="EMBL" id="KAJ6822611.1"/>
    </source>
</evidence>
<gene>
    <name evidence="5" type="ORF">M6B38_386930</name>
</gene>
<dbReference type="Pfam" id="PF02458">
    <property type="entry name" value="Transferase"/>
    <property type="match status" value="1"/>
</dbReference>
<dbReference type="AlphaFoldDB" id="A0AAX6G362"/>
<evidence type="ECO:0000256" key="3">
    <source>
        <dbReference type="ARBA" id="ARBA00023315"/>
    </source>
</evidence>
<keyword evidence="3" id="KW-0012">Acyltransferase</keyword>
<evidence type="ECO:0000256" key="4">
    <source>
        <dbReference type="SAM" id="MobiDB-lite"/>
    </source>
</evidence>
<protein>
    <submittedName>
        <fullName evidence="5">3'-N-debenzoyl-2'-deoxytaxol N-benzoyltransferase</fullName>
    </submittedName>
</protein>
<evidence type="ECO:0000313" key="6">
    <source>
        <dbReference type="Proteomes" id="UP001140949"/>
    </source>
</evidence>
<dbReference type="PANTHER" id="PTHR31147:SF1">
    <property type="entry name" value="ACYL TRANSFERASE 4"/>
    <property type="match status" value="1"/>
</dbReference>
<keyword evidence="2" id="KW-0808">Transferase</keyword>
<evidence type="ECO:0000256" key="1">
    <source>
        <dbReference type="ARBA" id="ARBA00009861"/>
    </source>
</evidence>
<reference evidence="5" key="1">
    <citation type="journal article" date="2023" name="GigaByte">
        <title>Genome assembly of the bearded iris, Iris pallida Lam.</title>
        <authorList>
            <person name="Bruccoleri R.E."/>
            <person name="Oakeley E.J."/>
            <person name="Faust A.M.E."/>
            <person name="Altorfer M."/>
            <person name="Dessus-Babus S."/>
            <person name="Burckhardt D."/>
            <person name="Oertli M."/>
            <person name="Naumann U."/>
            <person name="Petersen F."/>
            <person name="Wong J."/>
        </authorList>
    </citation>
    <scope>NUCLEOTIDE SEQUENCE</scope>
    <source>
        <strain evidence="5">GSM-AAB239-AS_SAM_17_03QT</strain>
    </source>
</reference>
<dbReference type="InterPro" id="IPR023213">
    <property type="entry name" value="CAT-like_dom_sf"/>
</dbReference>
<dbReference type="Proteomes" id="UP001140949">
    <property type="component" value="Unassembled WGS sequence"/>
</dbReference>
<reference evidence="5" key="2">
    <citation type="submission" date="2023-04" db="EMBL/GenBank/DDBJ databases">
        <authorList>
            <person name="Bruccoleri R.E."/>
            <person name="Oakeley E.J."/>
            <person name="Faust A.-M."/>
            <person name="Dessus-Babus S."/>
            <person name="Altorfer M."/>
            <person name="Burckhardt D."/>
            <person name="Oertli M."/>
            <person name="Naumann U."/>
            <person name="Petersen F."/>
            <person name="Wong J."/>
        </authorList>
    </citation>
    <scope>NUCLEOTIDE SEQUENCE</scope>
    <source>
        <strain evidence="5">GSM-AAB239-AS_SAM_17_03QT</strain>
        <tissue evidence="5">Leaf</tissue>
    </source>
</reference>
<sequence>MSFSVTKMAPTLVSPSAPTPSGHLPFSAEDRMMPPGFLVPVVLVFRQGKKHMAAKVIREAVAKAMVPYYPVAGRIAADPDDGELGIACTGEGVWFVEASADCRLESLGDVNLYVQELTLFDLCKDQLLPSPPQEVEQNAFTFTIQVTEFKCGGFTVGVKFSHAMFDGNGVGQLMVAIGEMARGLAEPTVKPVWCRDVVPRLSPGPGPDPDAEPPTTKALRSYTTDLSLDCINQLKDNFEKETGGRCTTFDVVLAIFWQCRTRAIDQQPDADVCLTSAANVRGFLQDRLPPEGGYYGNCLNLIILKATAGRIANGSIFDIVRLVKEAKDNVEAQCSKWLKGIGGPPMPPFTYPNVLLIDWRRLGFFEADYGWGAADYVVPLDGHPAVILNSPPPVKGIRLMTKCVTHEHFEAFRSQMSGWVVN</sequence>
<evidence type="ECO:0000256" key="2">
    <source>
        <dbReference type="ARBA" id="ARBA00022679"/>
    </source>
</evidence>